<proteinExistence type="inferred from homology"/>
<dbReference type="AlphaFoldDB" id="N6VC92"/>
<dbReference type="SUPFAM" id="SSF53474">
    <property type="entry name" value="alpha/beta-Hydrolases"/>
    <property type="match status" value="1"/>
</dbReference>
<gene>
    <name evidence="4" type="ORF">RHSP_79755</name>
</gene>
<comment type="similarity">
    <text evidence="1">Belongs to the 'GDXG' lipolytic enzyme family.</text>
</comment>
<dbReference type="Gene3D" id="3.40.50.1820">
    <property type="entry name" value="alpha/beta hydrolase"/>
    <property type="match status" value="1"/>
</dbReference>
<evidence type="ECO:0000313" key="5">
    <source>
        <dbReference type="Proteomes" id="UP000012429"/>
    </source>
</evidence>
<feature type="domain" description="Alpha/beta hydrolase fold-3" evidence="3">
    <location>
        <begin position="150"/>
        <end position="352"/>
    </location>
</feature>
<evidence type="ECO:0000256" key="2">
    <source>
        <dbReference type="ARBA" id="ARBA00022801"/>
    </source>
</evidence>
<dbReference type="PATRIC" id="fig|363754.4.peg.1402"/>
<dbReference type="InterPro" id="IPR002168">
    <property type="entry name" value="Lipase_GDXG_HIS_AS"/>
</dbReference>
<evidence type="ECO:0000313" key="4">
    <source>
        <dbReference type="EMBL" id="ENN88632.1"/>
    </source>
</evidence>
<dbReference type="EMBL" id="AQHN01000014">
    <property type="protein sequence ID" value="ENN88632.1"/>
    <property type="molecule type" value="Genomic_DNA"/>
</dbReference>
<name>N6VC92_9HYPH</name>
<evidence type="ECO:0000259" key="3">
    <source>
        <dbReference type="Pfam" id="PF07859"/>
    </source>
</evidence>
<dbReference type="InterPro" id="IPR050300">
    <property type="entry name" value="GDXG_lipolytic_enzyme"/>
</dbReference>
<keyword evidence="5" id="KW-1185">Reference proteome</keyword>
<protein>
    <submittedName>
        <fullName evidence="4">Putative esterase/deacetylase</fullName>
    </submittedName>
</protein>
<dbReference type="PANTHER" id="PTHR48081:SF8">
    <property type="entry name" value="ALPHA_BETA HYDROLASE FOLD-3 DOMAIN-CONTAINING PROTEIN-RELATED"/>
    <property type="match status" value="1"/>
</dbReference>
<dbReference type="PROSITE" id="PS01173">
    <property type="entry name" value="LIPASE_GDXG_HIS"/>
    <property type="match status" value="1"/>
</dbReference>
<sequence length="386" mass="41792">MGHTDPAAITANATLPTSTALPKRGCRVAPWHVHVKSLLATAIDPRILFHLGLVLGDNVLPRLVAGNPRQKETHEMASKQSEANKKHYETLMTHAQNGEQLSPEEAAAWNDAEWTKLTAEPGGVDFLEVEVGGRPALWIVPKGAVHDRVIFYIHGGGFVGGSIYTHRKMIAHLAKATGCRALAISYDYVYQGRHYPAQRNQAVDAYRWLLDQGIEPRHIAGAGDSAGVTILFGALLVSRDRGLPLPAAIISISGWYDMAAAGASYQSNSQKDLFFQKGTVEWLAGMVLAGVDPRDPYASPLYADVTGFPPIFLQAGGDETLLDDSLVFAERARTAGVDVRIDVFPRMLHSFQMLAGRAPEADDAIGRFAAWVRPKLGLPEAESNAS</sequence>
<reference evidence="4 5" key="1">
    <citation type="journal article" date="2012" name="BMC Genomics">
        <title>Genomic basis of broad host range and environmental adaptability of Rhizobium tropici CIAT 899 and Rhizobium sp. PRF 81 which are used in inoculants for common bean (Phaseolus vulgaris L.).</title>
        <authorList>
            <person name="Ormeno-Orrillo E."/>
            <person name="Menna P."/>
            <person name="Almeida L.G."/>
            <person name="Ollero F.J."/>
            <person name="Nicolas M.F."/>
            <person name="Pains Rodrigues E."/>
            <person name="Shigueyoshi Nakatani A."/>
            <person name="Silva Batista J.S."/>
            <person name="Oliveira Chueire L.M."/>
            <person name="Souza R.C."/>
            <person name="Ribeiro Vasconcelos A.T."/>
            <person name="Megias M."/>
            <person name="Hungria M."/>
            <person name="Martinez-Romero E."/>
        </authorList>
    </citation>
    <scope>NUCLEOTIDE SEQUENCE [LARGE SCALE GENOMIC DNA]</scope>
    <source>
        <strain evidence="4 5">PRF 81</strain>
    </source>
</reference>
<dbReference type="STRING" id="363754.RHSP_79755"/>
<dbReference type="Proteomes" id="UP000012429">
    <property type="component" value="Unassembled WGS sequence"/>
</dbReference>
<evidence type="ECO:0000256" key="1">
    <source>
        <dbReference type="ARBA" id="ARBA00010515"/>
    </source>
</evidence>
<dbReference type="InterPro" id="IPR029058">
    <property type="entry name" value="AB_hydrolase_fold"/>
</dbReference>
<accession>N6VC92</accession>
<dbReference type="GO" id="GO:0016787">
    <property type="term" value="F:hydrolase activity"/>
    <property type="evidence" value="ECO:0007669"/>
    <property type="project" value="UniProtKB-KW"/>
</dbReference>
<dbReference type="PANTHER" id="PTHR48081">
    <property type="entry name" value="AB HYDROLASE SUPERFAMILY PROTEIN C4A8.06C"/>
    <property type="match status" value="1"/>
</dbReference>
<keyword evidence="2" id="KW-0378">Hydrolase</keyword>
<dbReference type="Pfam" id="PF07859">
    <property type="entry name" value="Abhydrolase_3"/>
    <property type="match status" value="1"/>
</dbReference>
<comment type="caution">
    <text evidence="4">The sequence shown here is derived from an EMBL/GenBank/DDBJ whole genome shotgun (WGS) entry which is preliminary data.</text>
</comment>
<dbReference type="InterPro" id="IPR013094">
    <property type="entry name" value="AB_hydrolase_3"/>
</dbReference>
<organism evidence="4 5">
    <name type="scientific">Rhizobium freirei PRF 81</name>
    <dbReference type="NCBI Taxonomy" id="363754"/>
    <lineage>
        <taxon>Bacteria</taxon>
        <taxon>Pseudomonadati</taxon>
        <taxon>Pseudomonadota</taxon>
        <taxon>Alphaproteobacteria</taxon>
        <taxon>Hyphomicrobiales</taxon>
        <taxon>Rhizobiaceae</taxon>
        <taxon>Rhizobium/Agrobacterium group</taxon>
        <taxon>Rhizobium</taxon>
    </lineage>
</organism>